<dbReference type="EMBL" id="JBHFAB010000006">
    <property type="protein sequence ID" value="MFC1417189.1"/>
    <property type="molecule type" value="Genomic_DNA"/>
</dbReference>
<feature type="transmembrane region" description="Helical" evidence="1">
    <location>
        <begin position="410"/>
        <end position="430"/>
    </location>
</feature>
<sequence length="656" mass="69130">MSRRSVPILLTALLASWLLPLLLGLLRLDVLLLPVLLLTLASVLRVGGVLLDRLVLAGFLLAGAMLVLALPASVWPWGPAPAPVAAVLLTLVSTAAWIGRRRPSLPWRFRGTDAIVVGTGLLSWYLVRRGASGGKGLGPYSGMMIGDRFTHFSIFDAIHRIGGYPFLLHAQAGPYMFSNSGDVYPQGSHMLLAWTDVFLRSSTGTGSPVAEFGRYCGYVVVAFAVLSAVLVWAARWVGGPRLRGWRAAAVCSVTASLVAASPLVKLLANGFDSEVVGLACFAVVLAVLLRPAMGRLEFVLLGCAGLVTVAYSYNLYAVLVGLALLASLWAFRARDSGRRLAVYGGLAVGSAVAVIPSVVSVLSSFNIATQAAAGGAIVPMSRPLIIGAGGVIVLAVLVAGRNRTPTERALLLAVAATAAVLLLFGGWQLHTLGKVSYYFEKLVSAAFVLLLVGLGVAGALLRPLVRAGAQDGLSLRLRQPALAAGSAAAALTLIAGFQWGVPSGGTLPSGAALPEVWQTTALAQWSDGGIPSRIDQTTYTFLARDLARVDPAAPVVTLYTDSGAQNWQTTYFAQTMLRNDVMMSQMVPVYSIPIGGTMRSPQVQRDALYQLRLLMRQLHRPATVLVGNAVLARQLDHDLNSAGHRAAAVVFAPLLR</sequence>
<feature type="transmembrane region" description="Helical" evidence="1">
    <location>
        <begin position="31"/>
        <end position="47"/>
    </location>
</feature>
<protein>
    <recommendedName>
        <fullName evidence="4">Glycosyltransferase RgtA/B/C/D-like domain-containing protein</fullName>
    </recommendedName>
</protein>
<keyword evidence="1" id="KW-0472">Membrane</keyword>
<feature type="transmembrane region" description="Helical" evidence="1">
    <location>
        <begin position="54"/>
        <end position="74"/>
    </location>
</feature>
<name>A0ABV6VTV8_9ACTN</name>
<keyword evidence="1" id="KW-1133">Transmembrane helix</keyword>
<dbReference type="Proteomes" id="UP001592531">
    <property type="component" value="Unassembled WGS sequence"/>
</dbReference>
<reference evidence="2 3" key="1">
    <citation type="submission" date="2024-09" db="EMBL/GenBank/DDBJ databases">
        <authorList>
            <person name="Lee S.D."/>
        </authorList>
    </citation>
    <scope>NUCLEOTIDE SEQUENCE [LARGE SCALE GENOMIC DNA]</scope>
    <source>
        <strain evidence="2 3">N8-3</strain>
    </source>
</reference>
<gene>
    <name evidence="2" type="ORF">ACEZDE_11080</name>
</gene>
<accession>A0ABV6VTV8</accession>
<keyword evidence="3" id="KW-1185">Reference proteome</keyword>
<feature type="transmembrane region" description="Helical" evidence="1">
    <location>
        <begin position="275"/>
        <end position="293"/>
    </location>
</feature>
<feature type="transmembrane region" description="Helical" evidence="1">
    <location>
        <begin position="247"/>
        <end position="268"/>
    </location>
</feature>
<comment type="caution">
    <text evidence="2">The sequence shown here is derived from an EMBL/GenBank/DDBJ whole genome shotgun (WGS) entry which is preliminary data.</text>
</comment>
<feature type="transmembrane region" description="Helical" evidence="1">
    <location>
        <begin position="7"/>
        <end position="25"/>
    </location>
</feature>
<feature type="transmembrane region" description="Helical" evidence="1">
    <location>
        <begin position="80"/>
        <end position="99"/>
    </location>
</feature>
<feature type="transmembrane region" description="Helical" evidence="1">
    <location>
        <begin position="380"/>
        <end position="398"/>
    </location>
</feature>
<proteinExistence type="predicted"/>
<feature type="transmembrane region" description="Helical" evidence="1">
    <location>
        <begin position="481"/>
        <end position="501"/>
    </location>
</feature>
<evidence type="ECO:0000313" key="2">
    <source>
        <dbReference type="EMBL" id="MFC1417189.1"/>
    </source>
</evidence>
<evidence type="ECO:0000313" key="3">
    <source>
        <dbReference type="Proteomes" id="UP001592531"/>
    </source>
</evidence>
<evidence type="ECO:0008006" key="4">
    <source>
        <dbReference type="Google" id="ProtNLM"/>
    </source>
</evidence>
<feature type="transmembrane region" description="Helical" evidence="1">
    <location>
        <begin position="343"/>
        <end position="368"/>
    </location>
</feature>
<dbReference type="RefSeq" id="WP_380535045.1">
    <property type="nucleotide sequence ID" value="NZ_JBHFAB010000006.1"/>
</dbReference>
<keyword evidence="1" id="KW-0812">Transmembrane</keyword>
<feature type="transmembrane region" description="Helical" evidence="1">
    <location>
        <begin position="313"/>
        <end position="331"/>
    </location>
</feature>
<feature type="transmembrane region" description="Helical" evidence="1">
    <location>
        <begin position="442"/>
        <end position="461"/>
    </location>
</feature>
<evidence type="ECO:0000256" key="1">
    <source>
        <dbReference type="SAM" id="Phobius"/>
    </source>
</evidence>
<feature type="transmembrane region" description="Helical" evidence="1">
    <location>
        <begin position="215"/>
        <end position="235"/>
    </location>
</feature>
<organism evidence="2 3">
    <name type="scientific">Streptacidiphilus cavernicola</name>
    <dbReference type="NCBI Taxonomy" id="3342716"/>
    <lineage>
        <taxon>Bacteria</taxon>
        <taxon>Bacillati</taxon>
        <taxon>Actinomycetota</taxon>
        <taxon>Actinomycetes</taxon>
        <taxon>Kitasatosporales</taxon>
        <taxon>Streptomycetaceae</taxon>
        <taxon>Streptacidiphilus</taxon>
    </lineage>
</organism>